<feature type="domain" description="CFEM" evidence="13">
    <location>
        <begin position="105"/>
        <end position="232"/>
    </location>
</feature>
<keyword evidence="8" id="KW-0449">Lipoprotein</keyword>
<keyword evidence="11" id="KW-1133">Transmembrane helix</keyword>
<dbReference type="AlphaFoldDB" id="A0AAN6VSR2"/>
<comment type="caution">
    <text evidence="14">The sequence shown here is derived from an EMBL/GenBank/DDBJ whole genome shotgun (WGS) entry which is preliminary data.</text>
</comment>
<evidence type="ECO:0000256" key="5">
    <source>
        <dbReference type="ARBA" id="ARBA00022622"/>
    </source>
</evidence>
<evidence type="ECO:0000313" key="14">
    <source>
        <dbReference type="EMBL" id="KAK4156176.1"/>
    </source>
</evidence>
<keyword evidence="11" id="KW-0472">Membrane</keyword>
<evidence type="ECO:0000259" key="13">
    <source>
        <dbReference type="PROSITE" id="PS52012"/>
    </source>
</evidence>
<feature type="chain" id="PRO_5042874035" description="CFEM domain-containing protein" evidence="12">
    <location>
        <begin position="21"/>
        <end position="341"/>
    </location>
</feature>
<evidence type="ECO:0000256" key="3">
    <source>
        <dbReference type="ARBA" id="ARBA00010031"/>
    </source>
</evidence>
<keyword evidence="15" id="KW-1185">Reference proteome</keyword>
<organism evidence="14 15">
    <name type="scientific">Chaetomidium leptoderma</name>
    <dbReference type="NCBI Taxonomy" id="669021"/>
    <lineage>
        <taxon>Eukaryota</taxon>
        <taxon>Fungi</taxon>
        <taxon>Dikarya</taxon>
        <taxon>Ascomycota</taxon>
        <taxon>Pezizomycotina</taxon>
        <taxon>Sordariomycetes</taxon>
        <taxon>Sordariomycetidae</taxon>
        <taxon>Sordariales</taxon>
        <taxon>Chaetomiaceae</taxon>
        <taxon>Chaetomidium</taxon>
    </lineage>
</organism>
<evidence type="ECO:0000256" key="8">
    <source>
        <dbReference type="ARBA" id="ARBA00023288"/>
    </source>
</evidence>
<reference evidence="14" key="2">
    <citation type="submission" date="2023-05" db="EMBL/GenBank/DDBJ databases">
        <authorList>
            <consortium name="Lawrence Berkeley National Laboratory"/>
            <person name="Steindorff A."/>
            <person name="Hensen N."/>
            <person name="Bonometti L."/>
            <person name="Westerberg I."/>
            <person name="Brannstrom I.O."/>
            <person name="Guillou S."/>
            <person name="Cros-Aarteil S."/>
            <person name="Calhoun S."/>
            <person name="Haridas S."/>
            <person name="Kuo A."/>
            <person name="Mondo S."/>
            <person name="Pangilinan J."/>
            <person name="Riley R."/>
            <person name="Labutti K."/>
            <person name="Andreopoulos B."/>
            <person name="Lipzen A."/>
            <person name="Chen C."/>
            <person name="Yanf M."/>
            <person name="Daum C."/>
            <person name="Ng V."/>
            <person name="Clum A."/>
            <person name="Ohm R."/>
            <person name="Martin F."/>
            <person name="Silar P."/>
            <person name="Natvig D."/>
            <person name="Lalanne C."/>
            <person name="Gautier V."/>
            <person name="Ament-Velasquez S.L."/>
            <person name="Kruys A."/>
            <person name="Hutchinson M.I."/>
            <person name="Powell A.J."/>
            <person name="Barry K."/>
            <person name="Miller A.N."/>
            <person name="Grigoriev I.V."/>
            <person name="Debuchy R."/>
            <person name="Gladieux P."/>
            <person name="Thoren M.H."/>
            <person name="Johannesson H."/>
        </authorList>
    </citation>
    <scope>NUCLEOTIDE SEQUENCE</scope>
    <source>
        <strain evidence="14">CBS 538.74</strain>
    </source>
</reference>
<evidence type="ECO:0000256" key="2">
    <source>
        <dbReference type="ARBA" id="ARBA00004613"/>
    </source>
</evidence>
<dbReference type="GO" id="GO:0005576">
    <property type="term" value="C:extracellular region"/>
    <property type="evidence" value="ECO:0007669"/>
    <property type="project" value="UniProtKB-SubCell"/>
</dbReference>
<evidence type="ECO:0000256" key="11">
    <source>
        <dbReference type="SAM" id="Phobius"/>
    </source>
</evidence>
<feature type="signal peptide" evidence="12">
    <location>
        <begin position="1"/>
        <end position="20"/>
    </location>
</feature>
<keyword evidence="9" id="KW-0349">Heme</keyword>
<dbReference type="GO" id="GO:0098552">
    <property type="term" value="C:side of membrane"/>
    <property type="evidence" value="ECO:0007669"/>
    <property type="project" value="UniProtKB-KW"/>
</dbReference>
<evidence type="ECO:0000256" key="12">
    <source>
        <dbReference type="SAM" id="SignalP"/>
    </source>
</evidence>
<evidence type="ECO:0000256" key="4">
    <source>
        <dbReference type="ARBA" id="ARBA00022525"/>
    </source>
</evidence>
<feature type="compositionally biased region" description="Polar residues" evidence="10">
    <location>
        <begin position="221"/>
        <end position="237"/>
    </location>
</feature>
<feature type="region of interest" description="Disordered" evidence="10">
    <location>
        <begin position="316"/>
        <end position="341"/>
    </location>
</feature>
<dbReference type="Proteomes" id="UP001302745">
    <property type="component" value="Unassembled WGS sequence"/>
</dbReference>
<feature type="region of interest" description="Disordered" evidence="10">
    <location>
        <begin position="221"/>
        <end position="250"/>
    </location>
</feature>
<evidence type="ECO:0000256" key="7">
    <source>
        <dbReference type="ARBA" id="ARBA00023157"/>
    </source>
</evidence>
<dbReference type="GO" id="GO:0046872">
    <property type="term" value="F:metal ion binding"/>
    <property type="evidence" value="ECO:0007669"/>
    <property type="project" value="UniProtKB-UniRule"/>
</dbReference>
<keyword evidence="7" id="KW-1015">Disulfide bond</keyword>
<evidence type="ECO:0000256" key="6">
    <source>
        <dbReference type="ARBA" id="ARBA00022729"/>
    </source>
</evidence>
<feature type="binding site" description="axial binding residue" evidence="9">
    <location>
        <position position="160"/>
    </location>
    <ligand>
        <name>heme</name>
        <dbReference type="ChEBI" id="CHEBI:30413"/>
    </ligand>
    <ligandPart>
        <name>Fe</name>
        <dbReference type="ChEBI" id="CHEBI:18248"/>
    </ligandPart>
</feature>
<name>A0AAN6VSR2_9PEZI</name>
<gene>
    <name evidence="14" type="ORF">C8A00DRAFT_12857</name>
</gene>
<keyword evidence="11" id="KW-0812">Transmembrane</keyword>
<protein>
    <recommendedName>
        <fullName evidence="13">CFEM domain-containing protein</fullName>
    </recommendedName>
</protein>
<feature type="compositionally biased region" description="Low complexity" evidence="10">
    <location>
        <begin position="240"/>
        <end position="250"/>
    </location>
</feature>
<keyword evidence="5" id="KW-0325">Glycoprotein</keyword>
<dbReference type="InterPro" id="IPR008427">
    <property type="entry name" value="Extracellular_membr_CFEM_dom"/>
</dbReference>
<keyword evidence="4" id="KW-0964">Secreted</keyword>
<keyword evidence="9" id="KW-0408">Iron</keyword>
<evidence type="ECO:0000256" key="10">
    <source>
        <dbReference type="SAM" id="MobiDB-lite"/>
    </source>
</evidence>
<accession>A0AAN6VSR2</accession>
<evidence type="ECO:0000313" key="15">
    <source>
        <dbReference type="Proteomes" id="UP001302745"/>
    </source>
</evidence>
<dbReference type="EMBL" id="MU856873">
    <property type="protein sequence ID" value="KAK4156176.1"/>
    <property type="molecule type" value="Genomic_DNA"/>
</dbReference>
<evidence type="ECO:0000256" key="9">
    <source>
        <dbReference type="PROSITE-ProRule" id="PRU01356"/>
    </source>
</evidence>
<feature type="transmembrane region" description="Helical" evidence="11">
    <location>
        <begin position="257"/>
        <end position="280"/>
    </location>
</feature>
<dbReference type="PROSITE" id="PS52012">
    <property type="entry name" value="CFEM"/>
    <property type="match status" value="1"/>
</dbReference>
<keyword evidence="5" id="KW-0336">GPI-anchor</keyword>
<reference evidence="14" key="1">
    <citation type="journal article" date="2023" name="Mol. Phylogenet. Evol.">
        <title>Genome-scale phylogeny and comparative genomics of the fungal order Sordariales.</title>
        <authorList>
            <person name="Hensen N."/>
            <person name="Bonometti L."/>
            <person name="Westerberg I."/>
            <person name="Brannstrom I.O."/>
            <person name="Guillou S."/>
            <person name="Cros-Aarteil S."/>
            <person name="Calhoun S."/>
            <person name="Haridas S."/>
            <person name="Kuo A."/>
            <person name="Mondo S."/>
            <person name="Pangilinan J."/>
            <person name="Riley R."/>
            <person name="LaButti K."/>
            <person name="Andreopoulos B."/>
            <person name="Lipzen A."/>
            <person name="Chen C."/>
            <person name="Yan M."/>
            <person name="Daum C."/>
            <person name="Ng V."/>
            <person name="Clum A."/>
            <person name="Steindorff A."/>
            <person name="Ohm R.A."/>
            <person name="Martin F."/>
            <person name="Silar P."/>
            <person name="Natvig D.O."/>
            <person name="Lalanne C."/>
            <person name="Gautier V."/>
            <person name="Ament-Velasquez S.L."/>
            <person name="Kruys A."/>
            <person name="Hutchinson M.I."/>
            <person name="Powell A.J."/>
            <person name="Barry K."/>
            <person name="Miller A.N."/>
            <person name="Grigoriev I.V."/>
            <person name="Debuchy R."/>
            <person name="Gladieux P."/>
            <person name="Hiltunen Thoren M."/>
            <person name="Johannesson H."/>
        </authorList>
    </citation>
    <scope>NUCLEOTIDE SEQUENCE</scope>
    <source>
        <strain evidence="14">CBS 538.74</strain>
    </source>
</reference>
<proteinExistence type="inferred from homology"/>
<comment type="similarity">
    <text evidence="3">Belongs to the RBT5 family.</text>
</comment>
<comment type="caution">
    <text evidence="9">Lacks conserved residue(s) required for the propagation of feature annotation.</text>
</comment>
<evidence type="ECO:0000256" key="1">
    <source>
        <dbReference type="ARBA" id="ARBA00004589"/>
    </source>
</evidence>
<comment type="subcellular location">
    <subcellularLocation>
        <location evidence="1">Membrane</location>
        <topology evidence="1">Lipid-anchor</topology>
        <topology evidence="1">GPI-anchor</topology>
    </subcellularLocation>
    <subcellularLocation>
        <location evidence="2">Secreted</location>
    </subcellularLocation>
</comment>
<sequence>MSVALASIFLLSFRALHVQAAVSVSFSSYSAYVEQRDCVKLCLWHVSALDDLIAMIGCSPPWVNECFCNAELASSASDFLSACVASRCAAPKTAPAVTSALSAYNDYCSANGFSIPTIASIQSYSAFVSLSSCAQQCVWNSAHSSSADLMPAIGCQVPWDNACLCNSAVASTAGAFLSACVASRCSADTDAPQVTEAISVHGAYCSAAGLPIPMAVVTTQGTSTESQSREVASTRPPTVTAAASGQSSGTALSTGTIAGIAIGSVAGIAVLIASVVFIMCKRRKQSAKPVPLTVIAGQHPPPPWMYEKPTDPVAVEAGSGVSQRRHELSSGVAQRHYELPS</sequence>
<keyword evidence="6 12" id="KW-0732">Signal</keyword>
<keyword evidence="9" id="KW-0479">Metal-binding</keyword>